<evidence type="ECO:0000313" key="5">
    <source>
        <dbReference type="EnsemblPlants" id="AET3Gv20298200.7"/>
    </source>
</evidence>
<feature type="domain" description="Peptidase S8/S53" evidence="4">
    <location>
        <begin position="9"/>
        <end position="135"/>
    </location>
</feature>
<dbReference type="EnsemblPlants" id="AET3Gv20298200.7">
    <property type="protein sequence ID" value="AET3Gv20298200.7"/>
    <property type="gene ID" value="AET3Gv20298200"/>
</dbReference>
<comment type="similarity">
    <text evidence="1 3">Belongs to the peptidase S8 family.</text>
</comment>
<reference evidence="5" key="3">
    <citation type="journal article" date="2017" name="Nature">
        <title>Genome sequence of the progenitor of the wheat D genome Aegilops tauschii.</title>
        <authorList>
            <person name="Luo M.C."/>
            <person name="Gu Y.Q."/>
            <person name="Puiu D."/>
            <person name="Wang H."/>
            <person name="Twardziok S.O."/>
            <person name="Deal K.R."/>
            <person name="Huo N."/>
            <person name="Zhu T."/>
            <person name="Wang L."/>
            <person name="Wang Y."/>
            <person name="McGuire P.E."/>
            <person name="Liu S."/>
            <person name="Long H."/>
            <person name="Ramasamy R.K."/>
            <person name="Rodriguez J.C."/>
            <person name="Van S.L."/>
            <person name="Yuan L."/>
            <person name="Wang Z."/>
            <person name="Xia Z."/>
            <person name="Xiao L."/>
            <person name="Anderson O.D."/>
            <person name="Ouyang S."/>
            <person name="Liang Y."/>
            <person name="Zimin A.V."/>
            <person name="Pertea G."/>
            <person name="Qi P."/>
            <person name="Bennetzen J.L."/>
            <person name="Dai X."/>
            <person name="Dawson M.W."/>
            <person name="Muller H.G."/>
            <person name="Kugler K."/>
            <person name="Rivarola-Duarte L."/>
            <person name="Spannagl M."/>
            <person name="Mayer K.F.X."/>
            <person name="Lu F.H."/>
            <person name="Bevan M.W."/>
            <person name="Leroy P."/>
            <person name="Li P."/>
            <person name="You F.M."/>
            <person name="Sun Q."/>
            <person name="Liu Z."/>
            <person name="Lyons E."/>
            <person name="Wicker T."/>
            <person name="Salzberg S.L."/>
            <person name="Devos K.M."/>
            <person name="Dvorak J."/>
        </authorList>
    </citation>
    <scope>NUCLEOTIDE SEQUENCE [LARGE SCALE GENOMIC DNA]</scope>
    <source>
        <strain evidence="5">cv. AL8/78</strain>
    </source>
</reference>
<accession>A0A453ECS9</accession>
<dbReference type="GO" id="GO:0004252">
    <property type="term" value="F:serine-type endopeptidase activity"/>
    <property type="evidence" value="ECO:0007669"/>
    <property type="project" value="InterPro"/>
</dbReference>
<dbReference type="InterPro" id="IPR022398">
    <property type="entry name" value="Peptidase_S8_His-AS"/>
</dbReference>
<dbReference type="Gene3D" id="3.50.30.30">
    <property type="match status" value="1"/>
</dbReference>
<protein>
    <recommendedName>
        <fullName evidence="4">Peptidase S8/S53 domain-containing protein</fullName>
    </recommendedName>
</protein>
<dbReference type="InterPro" id="IPR036852">
    <property type="entry name" value="Peptidase_S8/S53_dom_sf"/>
</dbReference>
<dbReference type="GO" id="GO:0006508">
    <property type="term" value="P:proteolysis"/>
    <property type="evidence" value="ECO:0007669"/>
    <property type="project" value="InterPro"/>
</dbReference>
<evidence type="ECO:0000256" key="2">
    <source>
        <dbReference type="ARBA" id="ARBA00022729"/>
    </source>
</evidence>
<dbReference type="Gene3D" id="3.40.50.200">
    <property type="entry name" value="Peptidase S8/S53 domain"/>
    <property type="match status" value="1"/>
</dbReference>
<keyword evidence="6" id="KW-1185">Reference proteome</keyword>
<sequence>MDLKGEYMSPRDFNGHGTHVASTIAGGEVQGVSYGGLATGTARGGAPRARLAIYKVLWGPNTAASDTDILAAIDDAIQDGVDVLSLSLGRGARHEFPGTLHAVLRGISVVFSAGNDGPAPQTVTNVMPWVTTVAASTMDRAFPTLISLGNKEKLVVRTYK</sequence>
<evidence type="ECO:0000313" key="6">
    <source>
        <dbReference type="Proteomes" id="UP000015105"/>
    </source>
</evidence>
<dbReference type="InterPro" id="IPR000209">
    <property type="entry name" value="Peptidase_S8/S53_dom"/>
</dbReference>
<dbReference type="Proteomes" id="UP000015105">
    <property type="component" value="Chromosome 3D"/>
</dbReference>
<reference evidence="6" key="1">
    <citation type="journal article" date="2014" name="Science">
        <title>Ancient hybridizations among the ancestral genomes of bread wheat.</title>
        <authorList>
            <consortium name="International Wheat Genome Sequencing Consortium,"/>
            <person name="Marcussen T."/>
            <person name="Sandve S.R."/>
            <person name="Heier L."/>
            <person name="Spannagl M."/>
            <person name="Pfeifer M."/>
            <person name="Jakobsen K.S."/>
            <person name="Wulff B.B."/>
            <person name="Steuernagel B."/>
            <person name="Mayer K.F."/>
            <person name="Olsen O.A."/>
        </authorList>
    </citation>
    <scope>NUCLEOTIDE SEQUENCE [LARGE SCALE GENOMIC DNA]</scope>
    <source>
        <strain evidence="6">cv. AL8/78</strain>
    </source>
</reference>
<dbReference type="Gramene" id="AET3Gv20298200.7">
    <property type="protein sequence ID" value="AET3Gv20298200.7"/>
    <property type="gene ID" value="AET3Gv20298200"/>
</dbReference>
<organism evidence="5 6">
    <name type="scientific">Aegilops tauschii subsp. strangulata</name>
    <name type="common">Goatgrass</name>
    <dbReference type="NCBI Taxonomy" id="200361"/>
    <lineage>
        <taxon>Eukaryota</taxon>
        <taxon>Viridiplantae</taxon>
        <taxon>Streptophyta</taxon>
        <taxon>Embryophyta</taxon>
        <taxon>Tracheophyta</taxon>
        <taxon>Spermatophyta</taxon>
        <taxon>Magnoliopsida</taxon>
        <taxon>Liliopsida</taxon>
        <taxon>Poales</taxon>
        <taxon>Poaceae</taxon>
        <taxon>BOP clade</taxon>
        <taxon>Pooideae</taxon>
        <taxon>Triticodae</taxon>
        <taxon>Triticeae</taxon>
        <taxon>Triticinae</taxon>
        <taxon>Aegilops</taxon>
    </lineage>
</organism>
<dbReference type="SUPFAM" id="SSF52743">
    <property type="entry name" value="Subtilisin-like"/>
    <property type="match status" value="1"/>
</dbReference>
<reference evidence="5" key="4">
    <citation type="submission" date="2019-03" db="UniProtKB">
        <authorList>
            <consortium name="EnsemblPlants"/>
        </authorList>
    </citation>
    <scope>IDENTIFICATION</scope>
</reference>
<reference evidence="5" key="5">
    <citation type="journal article" date="2021" name="G3 (Bethesda)">
        <title>Aegilops tauschii genome assembly Aet v5.0 features greater sequence contiguity and improved annotation.</title>
        <authorList>
            <person name="Wang L."/>
            <person name="Zhu T."/>
            <person name="Rodriguez J.C."/>
            <person name="Deal K.R."/>
            <person name="Dubcovsky J."/>
            <person name="McGuire P.E."/>
            <person name="Lux T."/>
            <person name="Spannagl M."/>
            <person name="Mayer K.F.X."/>
            <person name="Baldrich P."/>
            <person name="Meyers B.C."/>
            <person name="Huo N."/>
            <person name="Gu Y.Q."/>
            <person name="Zhou H."/>
            <person name="Devos K.M."/>
            <person name="Bennetzen J.L."/>
            <person name="Unver T."/>
            <person name="Budak H."/>
            <person name="Gulick P.J."/>
            <person name="Galiba G."/>
            <person name="Kalapos B."/>
            <person name="Nelson D.R."/>
            <person name="Li P."/>
            <person name="You F.M."/>
            <person name="Luo M.C."/>
            <person name="Dvorak J."/>
        </authorList>
    </citation>
    <scope>NUCLEOTIDE SEQUENCE [LARGE SCALE GENOMIC DNA]</scope>
    <source>
        <strain evidence="5">cv. AL8/78</strain>
    </source>
</reference>
<reference evidence="6" key="2">
    <citation type="journal article" date="2017" name="Nat. Plants">
        <title>The Aegilops tauschii genome reveals multiple impacts of transposons.</title>
        <authorList>
            <person name="Zhao G."/>
            <person name="Zou C."/>
            <person name="Li K."/>
            <person name="Wang K."/>
            <person name="Li T."/>
            <person name="Gao L."/>
            <person name="Zhang X."/>
            <person name="Wang H."/>
            <person name="Yang Z."/>
            <person name="Liu X."/>
            <person name="Jiang W."/>
            <person name="Mao L."/>
            <person name="Kong X."/>
            <person name="Jiao Y."/>
            <person name="Jia J."/>
        </authorList>
    </citation>
    <scope>NUCLEOTIDE SEQUENCE [LARGE SCALE GENOMIC DNA]</scope>
    <source>
        <strain evidence="6">cv. AL8/78</strain>
    </source>
</reference>
<dbReference type="AlphaFoldDB" id="A0A453ECS9"/>
<dbReference type="PROSITE" id="PS51892">
    <property type="entry name" value="SUBTILASE"/>
    <property type="match status" value="1"/>
</dbReference>
<comment type="caution">
    <text evidence="3">Lacks conserved residue(s) required for the propagation of feature annotation.</text>
</comment>
<dbReference type="Pfam" id="PF00082">
    <property type="entry name" value="Peptidase_S8"/>
    <property type="match status" value="1"/>
</dbReference>
<evidence type="ECO:0000256" key="3">
    <source>
        <dbReference type="PROSITE-ProRule" id="PRU01240"/>
    </source>
</evidence>
<name>A0A453ECS9_AEGTS</name>
<evidence type="ECO:0000259" key="4">
    <source>
        <dbReference type="Pfam" id="PF00082"/>
    </source>
</evidence>
<dbReference type="PANTHER" id="PTHR10795">
    <property type="entry name" value="PROPROTEIN CONVERTASE SUBTILISIN/KEXIN"/>
    <property type="match status" value="1"/>
</dbReference>
<dbReference type="InterPro" id="IPR045051">
    <property type="entry name" value="SBT"/>
</dbReference>
<dbReference type="PROSITE" id="PS00137">
    <property type="entry name" value="SUBTILASE_HIS"/>
    <property type="match status" value="1"/>
</dbReference>
<keyword evidence="2" id="KW-0732">Signal</keyword>
<evidence type="ECO:0000256" key="1">
    <source>
        <dbReference type="ARBA" id="ARBA00011073"/>
    </source>
</evidence>
<proteinExistence type="inferred from homology"/>